<name>A0A1F7GKZ0_9BACT</name>
<sequence>MSQAESQETQPRPFIERLELSIEAGQMLAQTAEELNEVEDINDKYGAFEDVSKILKRGGLPVAPLFAQMTGVDEWRSEDFLWVVQAEVADLEGKPLDKIKAEGGSGLNTSWVGIQARARARAGANVDTEIAWIRDQLEGKDFTGSLYGPADQSTDYAHLAELIWLNGGDPTNEIQKAEDLKYADNLPGGHRNRVDALIGIHLRMGNVDRAEKLIDELRKRIETMPELYASGEFGSIPNHFRMKFYDFLIQKRHHELSPEEKILWLSRQVGSGERDKDRLEHLISLARIQHQTGDDTSRMTLQVARDVSSKMSGSEEYLFDMFEVRIHEGVDALVEVALVYVDIGQFDTAIQIAEEAKKHPEKGMDFHLAQVYAAIAVAKSKQGLTVEELSAVASGSSPIVSDSHPEFTRSALALLG</sequence>
<protein>
    <submittedName>
        <fullName evidence="1">Uncharacterized protein</fullName>
    </submittedName>
</protein>
<dbReference type="AlphaFoldDB" id="A0A1F7GKZ0"/>
<evidence type="ECO:0000313" key="1">
    <source>
        <dbReference type="EMBL" id="OGK19618.1"/>
    </source>
</evidence>
<organism evidence="1 2">
    <name type="scientific">Candidatus Roizmanbacteria bacterium RIFCSPHIGHO2_01_FULL_39_24</name>
    <dbReference type="NCBI Taxonomy" id="1802032"/>
    <lineage>
        <taxon>Bacteria</taxon>
        <taxon>Candidatus Roizmaniibacteriota</taxon>
    </lineage>
</organism>
<dbReference type="EMBL" id="MFZH01000008">
    <property type="protein sequence ID" value="OGK19618.1"/>
    <property type="molecule type" value="Genomic_DNA"/>
</dbReference>
<accession>A0A1F7GKZ0</accession>
<dbReference type="Proteomes" id="UP000176850">
    <property type="component" value="Unassembled WGS sequence"/>
</dbReference>
<comment type="caution">
    <text evidence="1">The sequence shown here is derived from an EMBL/GenBank/DDBJ whole genome shotgun (WGS) entry which is preliminary data.</text>
</comment>
<proteinExistence type="predicted"/>
<evidence type="ECO:0000313" key="2">
    <source>
        <dbReference type="Proteomes" id="UP000176850"/>
    </source>
</evidence>
<gene>
    <name evidence="1" type="ORF">A2799_04625</name>
</gene>
<reference evidence="1 2" key="1">
    <citation type="journal article" date="2016" name="Nat. Commun.">
        <title>Thousands of microbial genomes shed light on interconnected biogeochemical processes in an aquifer system.</title>
        <authorList>
            <person name="Anantharaman K."/>
            <person name="Brown C.T."/>
            <person name="Hug L.A."/>
            <person name="Sharon I."/>
            <person name="Castelle C.J."/>
            <person name="Probst A.J."/>
            <person name="Thomas B.C."/>
            <person name="Singh A."/>
            <person name="Wilkins M.J."/>
            <person name="Karaoz U."/>
            <person name="Brodie E.L."/>
            <person name="Williams K.H."/>
            <person name="Hubbard S.S."/>
            <person name="Banfield J.F."/>
        </authorList>
    </citation>
    <scope>NUCLEOTIDE SEQUENCE [LARGE SCALE GENOMIC DNA]</scope>
</reference>